<dbReference type="Pfam" id="PF00565">
    <property type="entry name" value="SNase"/>
    <property type="match status" value="1"/>
</dbReference>
<evidence type="ECO:0000256" key="8">
    <source>
        <dbReference type="ARBA" id="ARBA00022723"/>
    </source>
</evidence>
<proteinExistence type="inferred from homology"/>
<feature type="domain" description="TNase-like" evidence="17">
    <location>
        <begin position="80"/>
        <end position="240"/>
    </location>
</feature>
<keyword evidence="12 16" id="KW-1133">Transmembrane helix</keyword>
<evidence type="ECO:0000256" key="15">
    <source>
        <dbReference type="SAM" id="MobiDB-lite"/>
    </source>
</evidence>
<sequence length="262" mass="30627">MQWPPWSSKPSASDQVNSRQPAPLEDPPDKTGWRDYVESQNLISTLILTTTTLVLIHVYRNYLRRIPQVDNIQPGFFRRRSLFGRVTSVGDGDNFRLFHTPGGRLAGWGWFPGRRVPERREDLKSRTIHVRLAGVDAPELAHFGRPAQPYSGDALTWLREYILQRRVRAYIYKRDQYDRVVATVYVRRWLIRRDVGLQMLKQGLATVYEAKSGAEFGSLEHKYRRAEWWAKKRGKGMWAMNTADFESPRAYKTRMNSEDRAK</sequence>
<accession>A0A9P8ID61</accession>
<keyword evidence="10" id="KW-0378">Hydrolase</keyword>
<dbReference type="OrthoDB" id="430293at2759"/>
<keyword evidence="7" id="KW-0540">Nuclease</keyword>
<dbReference type="PANTHER" id="PTHR12302:SF3">
    <property type="entry name" value="SERINE_THREONINE-PROTEIN KINASE 31"/>
    <property type="match status" value="1"/>
</dbReference>
<evidence type="ECO:0000256" key="13">
    <source>
        <dbReference type="ARBA" id="ARBA00023128"/>
    </source>
</evidence>
<evidence type="ECO:0000256" key="9">
    <source>
        <dbReference type="ARBA" id="ARBA00022759"/>
    </source>
</evidence>
<evidence type="ECO:0000256" key="10">
    <source>
        <dbReference type="ARBA" id="ARBA00022801"/>
    </source>
</evidence>
<keyword evidence="14 16" id="KW-0472">Membrane</keyword>
<comment type="caution">
    <text evidence="18">The sequence shown here is derived from an EMBL/GenBank/DDBJ whole genome shotgun (WGS) entry which is preliminary data.</text>
</comment>
<keyword evidence="19" id="KW-1185">Reference proteome</keyword>
<dbReference type="Proteomes" id="UP000698800">
    <property type="component" value="Unassembled WGS sequence"/>
</dbReference>
<evidence type="ECO:0000259" key="17">
    <source>
        <dbReference type="PROSITE" id="PS50830"/>
    </source>
</evidence>
<keyword evidence="6 16" id="KW-0812">Transmembrane</keyword>
<evidence type="ECO:0000256" key="4">
    <source>
        <dbReference type="ARBA" id="ARBA00013404"/>
    </source>
</evidence>
<evidence type="ECO:0000256" key="5">
    <source>
        <dbReference type="ARBA" id="ARBA00014651"/>
    </source>
</evidence>
<evidence type="ECO:0000313" key="18">
    <source>
        <dbReference type="EMBL" id="KAH0544151.1"/>
    </source>
</evidence>
<keyword evidence="11" id="KW-0106">Calcium</keyword>
<dbReference type="InterPro" id="IPR016071">
    <property type="entry name" value="Staphylococal_nuclease_OB-fold"/>
</dbReference>
<dbReference type="EMBL" id="JAGHQL010000022">
    <property type="protein sequence ID" value="KAH0544151.1"/>
    <property type="molecule type" value="Genomic_DNA"/>
</dbReference>
<dbReference type="SUPFAM" id="SSF50199">
    <property type="entry name" value="Staphylococcal nuclease"/>
    <property type="match status" value="1"/>
</dbReference>
<comment type="similarity">
    <text evidence="3">Belongs to the LCL3 family.</text>
</comment>
<evidence type="ECO:0000256" key="1">
    <source>
        <dbReference type="ARBA" id="ARBA00004167"/>
    </source>
</evidence>
<dbReference type="AlphaFoldDB" id="A0A9P8ID61"/>
<dbReference type="GO" id="GO:0046872">
    <property type="term" value="F:metal ion binding"/>
    <property type="evidence" value="ECO:0007669"/>
    <property type="project" value="UniProtKB-KW"/>
</dbReference>
<dbReference type="GO" id="GO:0016787">
    <property type="term" value="F:hydrolase activity"/>
    <property type="evidence" value="ECO:0007669"/>
    <property type="project" value="UniProtKB-KW"/>
</dbReference>
<evidence type="ECO:0000256" key="6">
    <source>
        <dbReference type="ARBA" id="ARBA00022692"/>
    </source>
</evidence>
<evidence type="ECO:0000256" key="11">
    <source>
        <dbReference type="ARBA" id="ARBA00022837"/>
    </source>
</evidence>
<dbReference type="FunFam" id="2.40.50.90:FF:000029">
    <property type="entry name" value="Probable endonuclease lcl3"/>
    <property type="match status" value="1"/>
</dbReference>
<reference evidence="18" key="1">
    <citation type="submission" date="2021-03" db="EMBL/GenBank/DDBJ databases">
        <title>Comparative genomics and phylogenomic investigation of the class Geoglossomycetes provide insights into ecological specialization and systematics.</title>
        <authorList>
            <person name="Melie T."/>
            <person name="Pirro S."/>
            <person name="Miller A.N."/>
            <person name="Quandt A."/>
        </authorList>
    </citation>
    <scope>NUCLEOTIDE SEQUENCE</scope>
    <source>
        <strain evidence="18">GBOQ0MN5Z8</strain>
    </source>
</reference>
<dbReference type="PROSITE" id="PS50830">
    <property type="entry name" value="TNASE_3"/>
    <property type="match status" value="1"/>
</dbReference>
<evidence type="ECO:0000256" key="14">
    <source>
        <dbReference type="ARBA" id="ARBA00023136"/>
    </source>
</evidence>
<comment type="subcellular location">
    <subcellularLocation>
        <location evidence="1">Membrane</location>
        <topology evidence="1">Single-pass membrane protein</topology>
    </subcellularLocation>
    <subcellularLocation>
        <location evidence="2">Mitochondrion</location>
    </subcellularLocation>
</comment>
<protein>
    <recommendedName>
        <fullName evidence="4">Probable endonuclease LCL3</fullName>
    </recommendedName>
    <alternativeName>
        <fullName evidence="5">Probable endonuclease lcl3</fullName>
    </alternativeName>
</protein>
<organism evidence="18 19">
    <name type="scientific">Glutinoglossum americanum</name>
    <dbReference type="NCBI Taxonomy" id="1670608"/>
    <lineage>
        <taxon>Eukaryota</taxon>
        <taxon>Fungi</taxon>
        <taxon>Dikarya</taxon>
        <taxon>Ascomycota</taxon>
        <taxon>Pezizomycotina</taxon>
        <taxon>Geoglossomycetes</taxon>
        <taxon>Geoglossales</taxon>
        <taxon>Geoglossaceae</taxon>
        <taxon>Glutinoglossum</taxon>
    </lineage>
</organism>
<dbReference type="InterPro" id="IPR035437">
    <property type="entry name" value="SNase_OB-fold_sf"/>
</dbReference>
<feature type="region of interest" description="Disordered" evidence="15">
    <location>
        <begin position="1"/>
        <end position="31"/>
    </location>
</feature>
<feature type="transmembrane region" description="Helical" evidence="16">
    <location>
        <begin position="42"/>
        <end position="59"/>
    </location>
</feature>
<gene>
    <name evidence="18" type="primary">LCL3</name>
    <name evidence="18" type="ORF">FGG08_001596</name>
</gene>
<evidence type="ECO:0000256" key="3">
    <source>
        <dbReference type="ARBA" id="ARBA00005435"/>
    </source>
</evidence>
<dbReference type="Gene3D" id="2.40.50.90">
    <property type="match status" value="1"/>
</dbReference>
<evidence type="ECO:0000256" key="12">
    <source>
        <dbReference type="ARBA" id="ARBA00022989"/>
    </source>
</evidence>
<dbReference type="GO" id="GO:0016020">
    <property type="term" value="C:membrane"/>
    <property type="evidence" value="ECO:0007669"/>
    <property type="project" value="UniProtKB-SubCell"/>
</dbReference>
<evidence type="ECO:0000256" key="16">
    <source>
        <dbReference type="SAM" id="Phobius"/>
    </source>
</evidence>
<keyword evidence="8" id="KW-0479">Metal-binding</keyword>
<evidence type="ECO:0000313" key="19">
    <source>
        <dbReference type="Proteomes" id="UP000698800"/>
    </source>
</evidence>
<name>A0A9P8ID61_9PEZI</name>
<evidence type="ECO:0000256" key="7">
    <source>
        <dbReference type="ARBA" id="ARBA00022722"/>
    </source>
</evidence>
<evidence type="ECO:0000256" key="2">
    <source>
        <dbReference type="ARBA" id="ARBA00004173"/>
    </source>
</evidence>
<keyword evidence="13" id="KW-0496">Mitochondrion</keyword>
<keyword evidence="9 18" id="KW-0255">Endonuclease</keyword>
<feature type="compositionally biased region" description="Polar residues" evidence="15">
    <location>
        <begin position="8"/>
        <end position="20"/>
    </location>
</feature>
<dbReference type="GO" id="GO:0004519">
    <property type="term" value="F:endonuclease activity"/>
    <property type="evidence" value="ECO:0007669"/>
    <property type="project" value="UniProtKB-KW"/>
</dbReference>
<dbReference type="GO" id="GO:0005739">
    <property type="term" value="C:mitochondrion"/>
    <property type="evidence" value="ECO:0007669"/>
    <property type="project" value="UniProtKB-SubCell"/>
</dbReference>
<dbReference type="PANTHER" id="PTHR12302">
    <property type="entry name" value="EBNA2 BINDING PROTEIN P100"/>
    <property type="match status" value="1"/>
</dbReference>
<dbReference type="SMART" id="SM00318">
    <property type="entry name" value="SNc"/>
    <property type="match status" value="1"/>
</dbReference>